<proteinExistence type="predicted"/>
<reference evidence="2" key="1">
    <citation type="submission" date="2020-08" db="EMBL/GenBank/DDBJ databases">
        <title>Lewinella bacteria from marine environments.</title>
        <authorList>
            <person name="Zhong Y."/>
        </authorList>
    </citation>
    <scope>NUCLEOTIDE SEQUENCE</scope>
    <source>
        <strain evidence="2">KCTC 42187</strain>
    </source>
</reference>
<name>A0A923TD89_9BACT</name>
<gene>
    <name evidence="2" type="ORF">H9S92_10375</name>
</gene>
<comment type="caution">
    <text evidence="2">The sequence shown here is derived from an EMBL/GenBank/DDBJ whole genome shotgun (WGS) entry which is preliminary data.</text>
</comment>
<feature type="transmembrane region" description="Helical" evidence="1">
    <location>
        <begin position="36"/>
        <end position="51"/>
    </location>
</feature>
<dbReference type="Proteomes" id="UP000650081">
    <property type="component" value="Unassembled WGS sequence"/>
</dbReference>
<keyword evidence="3" id="KW-1185">Reference proteome</keyword>
<keyword evidence="1" id="KW-0812">Transmembrane</keyword>
<evidence type="ECO:0000313" key="3">
    <source>
        <dbReference type="Proteomes" id="UP000650081"/>
    </source>
</evidence>
<accession>A0A923TD89</accession>
<dbReference type="EMBL" id="JACSIT010000100">
    <property type="protein sequence ID" value="MBC6994572.1"/>
    <property type="molecule type" value="Genomic_DNA"/>
</dbReference>
<dbReference type="AlphaFoldDB" id="A0A923TD89"/>
<evidence type="ECO:0000256" key="1">
    <source>
        <dbReference type="SAM" id="Phobius"/>
    </source>
</evidence>
<feature type="transmembrane region" description="Helical" evidence="1">
    <location>
        <begin position="118"/>
        <end position="136"/>
    </location>
</feature>
<keyword evidence="1" id="KW-1133">Transmembrane helix</keyword>
<evidence type="ECO:0000313" key="2">
    <source>
        <dbReference type="EMBL" id="MBC6994572.1"/>
    </source>
</evidence>
<organism evidence="2 3">
    <name type="scientific">Neolewinella lacunae</name>
    <dbReference type="NCBI Taxonomy" id="1517758"/>
    <lineage>
        <taxon>Bacteria</taxon>
        <taxon>Pseudomonadati</taxon>
        <taxon>Bacteroidota</taxon>
        <taxon>Saprospiria</taxon>
        <taxon>Saprospirales</taxon>
        <taxon>Lewinellaceae</taxon>
        <taxon>Neolewinella</taxon>
    </lineage>
</organism>
<sequence>MRGNDAISNALRFLLILFLQVFLFRQVSLGLGGKEYLFIYLVPVFTALLPLRTPRPLVVLFSFLLGISVDLFYETLGVHAAAATFVGYARQFALGLLEPRDGYKAKSSPEGKDLGNRWWMQYLLLMVGGYCVFFFSMEAFSPVYWRDIVVKSLFTIPVSWLFCIILVTFLRPRI</sequence>
<protein>
    <recommendedName>
        <fullName evidence="4">Rod shape-determining protein MreD</fullName>
    </recommendedName>
</protein>
<feature type="transmembrane region" description="Helical" evidence="1">
    <location>
        <begin position="148"/>
        <end position="170"/>
    </location>
</feature>
<evidence type="ECO:0008006" key="4">
    <source>
        <dbReference type="Google" id="ProtNLM"/>
    </source>
</evidence>
<feature type="transmembrane region" description="Helical" evidence="1">
    <location>
        <begin position="6"/>
        <end position="24"/>
    </location>
</feature>
<keyword evidence="1" id="KW-0472">Membrane</keyword>
<dbReference type="RefSeq" id="WP_187466642.1">
    <property type="nucleotide sequence ID" value="NZ_JACSIT010000100.1"/>
</dbReference>